<keyword evidence="9" id="KW-1133">Transmembrane helix</keyword>
<evidence type="ECO:0000256" key="5">
    <source>
        <dbReference type="ARBA" id="ARBA00022949"/>
    </source>
</evidence>
<keyword evidence="3" id="KW-0732">Signal</keyword>
<evidence type="ECO:0000313" key="11">
    <source>
        <dbReference type="EMBL" id="CAA6675374.1"/>
    </source>
</evidence>
<keyword evidence="2" id="KW-0945">Host-virus interaction</keyword>
<name>A0ABN7EBZ7_SPIIN</name>
<evidence type="ECO:0000256" key="6">
    <source>
        <dbReference type="ARBA" id="ARBA00023157"/>
    </source>
</evidence>
<keyword evidence="12" id="KW-1185">Reference proteome</keyword>
<sequence length="154" mass="16513">MWVRLCGQAAAAARVQMLYKTCGSGGRRRRRVEEKRDTAFANLESRLRYGTMRGDLSVADCAECVTEAVQKVEVECGGAVSGQMYLDKCYLAYGYSSNGVPHAGSGGGGGAGRGRRRWPTGKTVAIVVGGAAGVGFLVICLLFARSLYKKRDDY</sequence>
<keyword evidence="4" id="KW-0677">Repeat</keyword>
<keyword evidence="5" id="KW-0965">Cell junction</keyword>
<keyword evidence="6" id="KW-1015">Disulfide bond</keyword>
<dbReference type="PANTHER" id="PTHR32080">
    <property type="entry name" value="ANTIFUNGAL PROTEIN GINKBILOBIN-2-LIKE"/>
    <property type="match status" value="1"/>
</dbReference>
<evidence type="ECO:0000313" key="12">
    <source>
        <dbReference type="Proteomes" id="UP001189122"/>
    </source>
</evidence>
<dbReference type="PROSITE" id="PS51473">
    <property type="entry name" value="GNK2"/>
    <property type="match status" value="1"/>
</dbReference>
<dbReference type="Gene3D" id="3.30.430.20">
    <property type="entry name" value="Gnk2 domain, C-X8-C-X2-C motif"/>
    <property type="match status" value="1"/>
</dbReference>
<reference evidence="12" key="1">
    <citation type="journal article" date="2020" name="Sci. Rep.">
        <title>Chromosome-scale genome assembly for the duckweed Spirodela intermedia, integrating cytogenetic maps, PacBio and Oxford Nanopore libraries.</title>
        <authorList>
            <person name="Hoang P.T.N."/>
            <person name="Fiebig A."/>
            <person name="Novak P."/>
            <person name="Macas J."/>
            <person name="Cao H.X."/>
            <person name="Stepanenko A."/>
            <person name="Chen G."/>
            <person name="Borisjuk N."/>
            <person name="Scholz U."/>
            <person name="Schubert I."/>
        </authorList>
    </citation>
    <scope>NUCLEOTIDE SEQUENCE [LARGE SCALE GENOMIC DNA]</scope>
</reference>
<evidence type="ECO:0000256" key="4">
    <source>
        <dbReference type="ARBA" id="ARBA00022737"/>
    </source>
</evidence>
<keyword evidence="9" id="KW-0472">Membrane</keyword>
<evidence type="ECO:0000256" key="3">
    <source>
        <dbReference type="ARBA" id="ARBA00022729"/>
    </source>
</evidence>
<dbReference type="InterPro" id="IPR038408">
    <property type="entry name" value="GNK2_sf"/>
</dbReference>
<dbReference type="InterPro" id="IPR002902">
    <property type="entry name" value="GNK2"/>
</dbReference>
<organism evidence="11 12">
    <name type="scientific">Spirodela intermedia</name>
    <name type="common">Intermediate duckweed</name>
    <dbReference type="NCBI Taxonomy" id="51605"/>
    <lineage>
        <taxon>Eukaryota</taxon>
        <taxon>Viridiplantae</taxon>
        <taxon>Streptophyta</taxon>
        <taxon>Embryophyta</taxon>
        <taxon>Tracheophyta</taxon>
        <taxon>Spermatophyta</taxon>
        <taxon>Magnoliopsida</taxon>
        <taxon>Liliopsida</taxon>
        <taxon>Araceae</taxon>
        <taxon>Lemnoideae</taxon>
        <taxon>Spirodela</taxon>
    </lineage>
</organism>
<evidence type="ECO:0000256" key="2">
    <source>
        <dbReference type="ARBA" id="ARBA00022581"/>
    </source>
</evidence>
<comment type="caution">
    <text evidence="11">The sequence shown here is derived from an EMBL/GenBank/DDBJ whole genome shotgun (WGS) entry which is preliminary data.</text>
</comment>
<keyword evidence="9" id="KW-0812">Transmembrane</keyword>
<evidence type="ECO:0000259" key="10">
    <source>
        <dbReference type="PROSITE" id="PS51473"/>
    </source>
</evidence>
<accession>A0ABN7EBZ7</accession>
<evidence type="ECO:0000256" key="9">
    <source>
        <dbReference type="SAM" id="Phobius"/>
    </source>
</evidence>
<dbReference type="PANTHER" id="PTHR32080:SF24">
    <property type="entry name" value="PLASMODESMATA-LOCATED PROTEIN 2"/>
    <property type="match status" value="1"/>
</dbReference>
<evidence type="ECO:0000256" key="1">
    <source>
        <dbReference type="ARBA" id="ARBA00004251"/>
    </source>
</evidence>
<comment type="similarity">
    <text evidence="8">Belongs to the cysteine-rich repeat secretory protein family. Plasmodesmata-located proteins (PDLD) subfamily.</text>
</comment>
<proteinExistence type="inferred from homology"/>
<comment type="subcellular location">
    <subcellularLocation>
        <location evidence="7">Cell junction</location>
        <location evidence="7">Plasmodesma</location>
    </subcellularLocation>
    <subcellularLocation>
        <location evidence="1">Cell membrane</location>
        <topology evidence="1">Single-pass type I membrane protein</topology>
    </subcellularLocation>
</comment>
<dbReference type="InterPro" id="IPR051378">
    <property type="entry name" value="Cell2Cell_Antifungal"/>
</dbReference>
<evidence type="ECO:0000256" key="8">
    <source>
        <dbReference type="ARBA" id="ARBA00038393"/>
    </source>
</evidence>
<dbReference type="CDD" id="cd23509">
    <property type="entry name" value="Gnk2-like"/>
    <property type="match status" value="1"/>
</dbReference>
<gene>
    <name evidence="11" type="ORF">SI7747_UN021716</name>
</gene>
<feature type="transmembrane region" description="Helical" evidence="9">
    <location>
        <begin position="123"/>
        <end position="144"/>
    </location>
</feature>
<dbReference type="EMBL" id="CACRZD030000296">
    <property type="protein sequence ID" value="CAA6675374.1"/>
    <property type="molecule type" value="Genomic_DNA"/>
</dbReference>
<feature type="domain" description="Gnk2-homologous" evidence="10">
    <location>
        <begin position="1"/>
        <end position="98"/>
    </location>
</feature>
<protein>
    <recommendedName>
        <fullName evidence="10">Gnk2-homologous domain-containing protein</fullName>
    </recommendedName>
</protein>
<dbReference type="Proteomes" id="UP001189122">
    <property type="component" value="Unassembled WGS sequence"/>
</dbReference>
<evidence type="ECO:0000256" key="7">
    <source>
        <dbReference type="ARBA" id="ARBA00024184"/>
    </source>
</evidence>